<dbReference type="InterPro" id="IPR058625">
    <property type="entry name" value="MdtA-like_BSH"/>
</dbReference>
<evidence type="ECO:0000256" key="1">
    <source>
        <dbReference type="ARBA" id="ARBA00004196"/>
    </source>
</evidence>
<dbReference type="NCBIfam" id="TIGR01730">
    <property type="entry name" value="RND_mfp"/>
    <property type="match status" value="1"/>
</dbReference>
<evidence type="ECO:0000313" key="7">
    <source>
        <dbReference type="EMBL" id="MBF0971207.1"/>
    </source>
</evidence>
<dbReference type="PROSITE" id="PS51257">
    <property type="entry name" value="PROKAR_LIPOPROTEIN"/>
    <property type="match status" value="1"/>
</dbReference>
<dbReference type="RefSeq" id="WP_303764764.1">
    <property type="nucleotide sequence ID" value="NZ_JABZGR010000052.1"/>
</dbReference>
<name>A0A929RXM3_9BACT</name>
<dbReference type="Pfam" id="PF25917">
    <property type="entry name" value="BSH_RND"/>
    <property type="match status" value="1"/>
</dbReference>
<protein>
    <submittedName>
        <fullName evidence="7">Efflux RND transporter periplasmic adaptor subunit</fullName>
    </submittedName>
</protein>
<feature type="domain" description="Multidrug resistance protein MdtA-like C-terminal permuted SH3" evidence="6">
    <location>
        <begin position="295"/>
        <end position="356"/>
    </location>
</feature>
<dbReference type="PANTHER" id="PTHR30158:SF23">
    <property type="entry name" value="MULTIDRUG RESISTANCE PROTEIN MEXA"/>
    <property type="match status" value="1"/>
</dbReference>
<dbReference type="SUPFAM" id="SSF111369">
    <property type="entry name" value="HlyD-like secretion proteins"/>
    <property type="match status" value="1"/>
</dbReference>
<organism evidence="7 8">
    <name type="scientific">Alloprevotella tannerae</name>
    <dbReference type="NCBI Taxonomy" id="76122"/>
    <lineage>
        <taxon>Bacteria</taxon>
        <taxon>Pseudomonadati</taxon>
        <taxon>Bacteroidota</taxon>
        <taxon>Bacteroidia</taxon>
        <taxon>Bacteroidales</taxon>
        <taxon>Prevotellaceae</taxon>
        <taxon>Alloprevotella</taxon>
    </lineage>
</organism>
<dbReference type="GO" id="GO:0005886">
    <property type="term" value="C:plasma membrane"/>
    <property type="evidence" value="ECO:0007669"/>
    <property type="project" value="TreeGrafter"/>
</dbReference>
<dbReference type="EMBL" id="JABZGR010000052">
    <property type="protein sequence ID" value="MBF0971207.1"/>
    <property type="molecule type" value="Genomic_DNA"/>
</dbReference>
<dbReference type="InterPro" id="IPR006143">
    <property type="entry name" value="RND_pump_MFP"/>
</dbReference>
<dbReference type="Gene3D" id="1.10.287.470">
    <property type="entry name" value="Helix hairpin bin"/>
    <property type="match status" value="1"/>
</dbReference>
<evidence type="ECO:0000259" key="5">
    <source>
        <dbReference type="Pfam" id="PF25944"/>
    </source>
</evidence>
<dbReference type="InterPro" id="IPR058627">
    <property type="entry name" value="MdtA-like_C"/>
</dbReference>
<dbReference type="AlphaFoldDB" id="A0A929RXM3"/>
<comment type="caution">
    <text evidence="7">The sequence shown here is derived from an EMBL/GenBank/DDBJ whole genome shotgun (WGS) entry which is preliminary data.</text>
</comment>
<proteinExistence type="inferred from homology"/>
<keyword evidence="3" id="KW-0175">Coiled coil</keyword>
<dbReference type="Pfam" id="PF25944">
    <property type="entry name" value="Beta-barrel_RND"/>
    <property type="match status" value="1"/>
</dbReference>
<evidence type="ECO:0000256" key="3">
    <source>
        <dbReference type="SAM" id="Coils"/>
    </source>
</evidence>
<reference evidence="7" key="1">
    <citation type="submission" date="2020-04" db="EMBL/GenBank/DDBJ databases">
        <title>Deep metagenomics examines the oral microbiome during advanced dental caries in children, revealing novel taxa and co-occurrences with host molecules.</title>
        <authorList>
            <person name="Baker J.L."/>
            <person name="Morton J.T."/>
            <person name="Dinis M."/>
            <person name="Alvarez R."/>
            <person name="Tran N.C."/>
            <person name="Knight R."/>
            <person name="Edlund A."/>
        </authorList>
    </citation>
    <scope>NUCLEOTIDE SEQUENCE</scope>
    <source>
        <strain evidence="7">JCVI_34_bin.1</strain>
    </source>
</reference>
<dbReference type="Gene3D" id="2.40.420.20">
    <property type="match status" value="1"/>
</dbReference>
<dbReference type="Gene3D" id="2.40.30.170">
    <property type="match status" value="1"/>
</dbReference>
<accession>A0A929RXM3</accession>
<sequence length="392" mass="42504">MKRQTLLLFATALILTSCKNKTQEMPVGNNEYTVGAVKIGDADLKISYPATIKGIKDIEIRPKISGFVTKVFVKEGQRVRKGQVLFSIDDAQFRAAVSSARAQIKVCNATIATQKLTVENKRLLYSKSIISDYDMKMAENTLQSSQAQLLAARSQLRAAKDNLRWCTITSPADGVIGMLPFKTGALVSPSMSTPFTTVSDISQVHVYFSITEKQLLEMSRISNGGIAEAIKLFPSVSLLLADGTLYQTQGKIDAVSGIIDQTTGAVSMRATFSNQQGLLRSGGTATIQMPIRTHNAILVPQSATIEIQDKKFVYIVNANNEVTSKEIKVEEQNNGKVYVVTSGLTSGDKIVIEGVQNLKNGQKIKPITAAQAAKNLAKAKQDIKDGKMPGEK</sequence>
<dbReference type="Pfam" id="PF25967">
    <property type="entry name" value="RND-MFP_C"/>
    <property type="match status" value="1"/>
</dbReference>
<comment type="similarity">
    <text evidence="2">Belongs to the membrane fusion protein (MFP) (TC 8.A.1) family.</text>
</comment>
<dbReference type="GO" id="GO:0046677">
    <property type="term" value="P:response to antibiotic"/>
    <property type="evidence" value="ECO:0007669"/>
    <property type="project" value="TreeGrafter"/>
</dbReference>
<gene>
    <name evidence="7" type="ORF">HXK21_09300</name>
</gene>
<comment type="subcellular location">
    <subcellularLocation>
        <location evidence="1">Cell envelope</location>
    </subcellularLocation>
</comment>
<dbReference type="Proteomes" id="UP000704068">
    <property type="component" value="Unassembled WGS sequence"/>
</dbReference>
<dbReference type="GO" id="GO:0022857">
    <property type="term" value="F:transmembrane transporter activity"/>
    <property type="evidence" value="ECO:0007669"/>
    <property type="project" value="InterPro"/>
</dbReference>
<dbReference type="GO" id="GO:0030313">
    <property type="term" value="C:cell envelope"/>
    <property type="evidence" value="ECO:0007669"/>
    <property type="project" value="UniProtKB-SubCell"/>
</dbReference>
<evidence type="ECO:0000313" key="8">
    <source>
        <dbReference type="Proteomes" id="UP000704068"/>
    </source>
</evidence>
<feature type="coiled-coil region" evidence="3">
    <location>
        <begin position="135"/>
        <end position="162"/>
    </location>
</feature>
<dbReference type="Gene3D" id="2.40.50.100">
    <property type="match status" value="1"/>
</dbReference>
<feature type="domain" description="Multidrug resistance protein MdtA-like barrel-sandwich hybrid" evidence="4">
    <location>
        <begin position="58"/>
        <end position="198"/>
    </location>
</feature>
<evidence type="ECO:0000259" key="4">
    <source>
        <dbReference type="Pfam" id="PF25917"/>
    </source>
</evidence>
<evidence type="ECO:0000259" key="6">
    <source>
        <dbReference type="Pfam" id="PF25967"/>
    </source>
</evidence>
<dbReference type="InterPro" id="IPR058626">
    <property type="entry name" value="MdtA-like_b-barrel"/>
</dbReference>
<feature type="domain" description="Multidrug resistance protein MdtA-like beta-barrel" evidence="5">
    <location>
        <begin position="226"/>
        <end position="290"/>
    </location>
</feature>
<evidence type="ECO:0000256" key="2">
    <source>
        <dbReference type="ARBA" id="ARBA00009477"/>
    </source>
</evidence>
<dbReference type="PANTHER" id="PTHR30158">
    <property type="entry name" value="ACRA/E-RELATED COMPONENT OF DRUG EFFLUX TRANSPORTER"/>
    <property type="match status" value="1"/>
</dbReference>